<reference evidence="1 2" key="1">
    <citation type="journal article" date="2021" name="Hortic Res">
        <title>High-quality reference genome and annotation aids understanding of berry development for evergreen blueberry (Vaccinium darrowii).</title>
        <authorList>
            <person name="Yu J."/>
            <person name="Hulse-Kemp A.M."/>
            <person name="Babiker E."/>
            <person name="Staton M."/>
        </authorList>
    </citation>
    <scope>NUCLEOTIDE SEQUENCE [LARGE SCALE GENOMIC DNA]</scope>
    <source>
        <strain evidence="2">cv. NJ 8807/NJ 8810</strain>
        <tissue evidence="1">Young leaf</tissue>
    </source>
</reference>
<dbReference type="EMBL" id="CM037156">
    <property type="protein sequence ID" value="KAH7838995.1"/>
    <property type="molecule type" value="Genomic_DNA"/>
</dbReference>
<protein>
    <submittedName>
        <fullName evidence="1">Uncharacterized protein</fullName>
    </submittedName>
</protein>
<name>A0ACB7XEN7_9ERIC</name>
<proteinExistence type="predicted"/>
<evidence type="ECO:0000313" key="2">
    <source>
        <dbReference type="Proteomes" id="UP000828048"/>
    </source>
</evidence>
<comment type="caution">
    <text evidence="1">The sequence shown here is derived from an EMBL/GenBank/DDBJ whole genome shotgun (WGS) entry which is preliminary data.</text>
</comment>
<sequence length="392" mass="43357">MGNCWGRPAKCAHASSTQFSEMTMLPGKEKQATTISSPQTPSERVTNALMASEGDASMSNNLKSFSFSDLKNAAKNFRSDSLLGEGGFGCVFKGWIDENTFAPSKPGTGIVVAIKKLKAESFQGHREWLTEVNYLGQLRHENLVKLIGYCSESGNKLLVYEFMPKGSLENHLFRKGVEPIPWTTRMRIAVDVARGLSFLHNLDANVIYRDLKASNVLLDSDFNAKLSDFGLARAGPTGDNTHVSTRVVGTRGYAAPEYVATGHLTPKSDVYTYGVVLLELLSGRRATGDERPGAVEETLVDWAKPFLSDNRRVLRIMDTRLGGQYSKKVALSTAALALRCLHIDPKYRPTMTEVLCTMEQQLHTSKDVPRTTPVANLEHRGIQRLRYPNNSR</sequence>
<organism evidence="1 2">
    <name type="scientific">Vaccinium darrowii</name>
    <dbReference type="NCBI Taxonomy" id="229202"/>
    <lineage>
        <taxon>Eukaryota</taxon>
        <taxon>Viridiplantae</taxon>
        <taxon>Streptophyta</taxon>
        <taxon>Embryophyta</taxon>
        <taxon>Tracheophyta</taxon>
        <taxon>Spermatophyta</taxon>
        <taxon>Magnoliopsida</taxon>
        <taxon>eudicotyledons</taxon>
        <taxon>Gunneridae</taxon>
        <taxon>Pentapetalae</taxon>
        <taxon>asterids</taxon>
        <taxon>Ericales</taxon>
        <taxon>Ericaceae</taxon>
        <taxon>Vaccinioideae</taxon>
        <taxon>Vaccinieae</taxon>
        <taxon>Vaccinium</taxon>
    </lineage>
</organism>
<evidence type="ECO:0000313" key="1">
    <source>
        <dbReference type="EMBL" id="KAH7838995.1"/>
    </source>
</evidence>
<keyword evidence="2" id="KW-1185">Reference proteome</keyword>
<gene>
    <name evidence="1" type="ORF">Vadar_033528</name>
</gene>
<accession>A0ACB7XEN7</accession>
<dbReference type="Proteomes" id="UP000828048">
    <property type="component" value="Chromosome 6"/>
</dbReference>